<protein>
    <submittedName>
        <fullName evidence="1">Uncharacterized protein</fullName>
    </submittedName>
</protein>
<dbReference type="Gene3D" id="3.20.20.460">
    <property type="entry name" value="Monomethylamine methyltransferase MtmB"/>
    <property type="match status" value="1"/>
</dbReference>
<organism evidence="1">
    <name type="scientific">marine sediment metagenome</name>
    <dbReference type="NCBI Taxonomy" id="412755"/>
    <lineage>
        <taxon>unclassified sequences</taxon>
        <taxon>metagenomes</taxon>
        <taxon>ecological metagenomes</taxon>
    </lineage>
</organism>
<dbReference type="InterPro" id="IPR036655">
    <property type="entry name" value="MtmB_sf"/>
</dbReference>
<dbReference type="GO" id="GO:0032259">
    <property type="term" value="P:methylation"/>
    <property type="evidence" value="ECO:0007669"/>
    <property type="project" value="InterPro"/>
</dbReference>
<evidence type="ECO:0000313" key="1">
    <source>
        <dbReference type="EMBL" id="GAI71522.1"/>
    </source>
</evidence>
<gene>
    <name evidence="1" type="ORF">S12H4_06861</name>
</gene>
<proteinExistence type="predicted"/>
<dbReference type="InterPro" id="IPR008031">
    <property type="entry name" value="MtmB_MeTrfase"/>
</dbReference>
<sequence>PENPLSCDDDLADRVFKAGIELFADVGIYCVDTERIIKFTEEEILEGLAEAPSCPVFGEGSDAKALVARKPESDIAPWCFLGAGGAAVSNETLFESIIEAYALFLPLANSITTPSIKHIEGRLVRTKSPLEIIACMRSSTLARSALRKGGRAGLPIMNSIASAVSDTAKIAGSQFGLRPTDGWLIGTMAEMKINFERLNEIAYVRNLGGHIVAETAPILGGYCGGPEGVAVANVAYHLNCILLMKGSCQLTFPIHFKYGCTSVRDILWASSVSSQGISRNSHFPSFINIYVAAGPMTEMCLYETAAVVLNAVVSGASIEFGSVVKGTEVDHFTPMEPRWASEMAHGVLGMTRAKGNEIVKKLLAKYEDNIPNAPKGKTYEQCWDMKTKQPIAEYKQMYKKIKAELAELGVQFKY</sequence>
<dbReference type="Pfam" id="PF05369">
    <property type="entry name" value="MtmB"/>
    <property type="match status" value="1"/>
</dbReference>
<accession>X1QSK6</accession>
<dbReference type="EMBL" id="BARW01002470">
    <property type="protein sequence ID" value="GAI71522.1"/>
    <property type="molecule type" value="Genomic_DNA"/>
</dbReference>
<comment type="caution">
    <text evidence="1">The sequence shown here is derived from an EMBL/GenBank/DDBJ whole genome shotgun (WGS) entry which is preliminary data.</text>
</comment>
<feature type="non-terminal residue" evidence="1">
    <location>
        <position position="1"/>
    </location>
</feature>
<dbReference type="GO" id="GO:0008168">
    <property type="term" value="F:methyltransferase activity"/>
    <property type="evidence" value="ECO:0007669"/>
    <property type="project" value="InterPro"/>
</dbReference>
<dbReference type="SUPFAM" id="SSF75098">
    <property type="entry name" value="Monomethylamine methyltransferase MtmB"/>
    <property type="match status" value="1"/>
</dbReference>
<dbReference type="AlphaFoldDB" id="X1QSK6"/>
<name>X1QSK6_9ZZZZ</name>
<reference evidence="1" key="1">
    <citation type="journal article" date="2014" name="Front. Microbiol.">
        <title>High frequency of phylogenetically diverse reductive dehalogenase-homologous genes in deep subseafloor sedimentary metagenomes.</title>
        <authorList>
            <person name="Kawai M."/>
            <person name="Futagami T."/>
            <person name="Toyoda A."/>
            <person name="Takaki Y."/>
            <person name="Nishi S."/>
            <person name="Hori S."/>
            <person name="Arai W."/>
            <person name="Tsubouchi T."/>
            <person name="Morono Y."/>
            <person name="Uchiyama I."/>
            <person name="Ito T."/>
            <person name="Fujiyama A."/>
            <person name="Inagaki F."/>
            <person name="Takami H."/>
        </authorList>
    </citation>
    <scope>NUCLEOTIDE SEQUENCE</scope>
    <source>
        <strain evidence="1">Expedition CK06-06</strain>
    </source>
</reference>